<reference evidence="4" key="1">
    <citation type="journal article" date="2019" name="Int. J. Syst. Evol. Microbiol.">
        <title>The Global Catalogue of Microorganisms (GCM) 10K type strain sequencing project: providing services to taxonomists for standard genome sequencing and annotation.</title>
        <authorList>
            <consortium name="The Broad Institute Genomics Platform"/>
            <consortium name="The Broad Institute Genome Sequencing Center for Infectious Disease"/>
            <person name="Wu L."/>
            <person name="Ma J."/>
        </authorList>
    </citation>
    <scope>NUCLEOTIDE SEQUENCE [LARGE SCALE GENOMIC DNA]</scope>
    <source>
        <strain evidence="4">CCUG 57508</strain>
    </source>
</reference>
<comment type="caution">
    <text evidence="3">The sequence shown here is derived from an EMBL/GenBank/DDBJ whole genome shotgun (WGS) entry which is preliminary data.</text>
</comment>
<gene>
    <name evidence="3" type="ORF">ACFQ2V_13645</name>
</gene>
<proteinExistence type="predicted"/>
<evidence type="ECO:0000256" key="1">
    <source>
        <dbReference type="SAM" id="SignalP"/>
    </source>
</evidence>
<dbReference type="Pfam" id="PF14230">
    <property type="entry name" value="DUF4333"/>
    <property type="match status" value="1"/>
</dbReference>
<dbReference type="EMBL" id="JBHTKH010000008">
    <property type="protein sequence ID" value="MFD1055354.1"/>
    <property type="molecule type" value="Genomic_DNA"/>
</dbReference>
<feature type="signal peptide" evidence="1">
    <location>
        <begin position="1"/>
        <end position="25"/>
    </location>
</feature>
<sequence>MRGRTHKDAVAVAVGVGALCASALGACSQGSPSAAPTVTTTVTAAPSVIVFNPATSGKALAARIMARAKANAPSDKVSGVTCANFPNLKVGTHTDCHMTLNGQKVTVRATFTKADGHYVLTRVTS</sequence>
<dbReference type="Proteomes" id="UP001597046">
    <property type="component" value="Unassembled WGS sequence"/>
</dbReference>
<evidence type="ECO:0000313" key="4">
    <source>
        <dbReference type="Proteomes" id="UP001597046"/>
    </source>
</evidence>
<organism evidence="3 4">
    <name type="scientific">Terrabacter terrigena</name>
    <dbReference type="NCBI Taxonomy" id="574718"/>
    <lineage>
        <taxon>Bacteria</taxon>
        <taxon>Bacillati</taxon>
        <taxon>Actinomycetota</taxon>
        <taxon>Actinomycetes</taxon>
        <taxon>Micrococcales</taxon>
        <taxon>Intrasporangiaceae</taxon>
        <taxon>Terrabacter</taxon>
    </lineage>
</organism>
<keyword evidence="4" id="KW-1185">Reference proteome</keyword>
<dbReference type="PROSITE" id="PS51257">
    <property type="entry name" value="PROKAR_LIPOPROTEIN"/>
    <property type="match status" value="1"/>
</dbReference>
<dbReference type="RefSeq" id="WP_386053338.1">
    <property type="nucleotide sequence ID" value="NZ_JBHTKH010000008.1"/>
</dbReference>
<evidence type="ECO:0000259" key="2">
    <source>
        <dbReference type="Pfam" id="PF14230"/>
    </source>
</evidence>
<evidence type="ECO:0000313" key="3">
    <source>
        <dbReference type="EMBL" id="MFD1055354.1"/>
    </source>
</evidence>
<accession>A0ABW3N102</accession>
<keyword evidence="1" id="KW-0732">Signal</keyword>
<protein>
    <submittedName>
        <fullName evidence="3">DUF4333 domain-containing protein</fullName>
    </submittedName>
</protein>
<feature type="domain" description="DUF4333" evidence="2">
    <location>
        <begin position="51"/>
        <end position="116"/>
    </location>
</feature>
<feature type="chain" id="PRO_5046793550" evidence="1">
    <location>
        <begin position="26"/>
        <end position="125"/>
    </location>
</feature>
<name>A0ABW3N102_9MICO</name>
<dbReference type="InterPro" id="IPR025637">
    <property type="entry name" value="DUF4333"/>
</dbReference>